<evidence type="ECO:0000313" key="2">
    <source>
        <dbReference type="Proteomes" id="UP000826212"/>
    </source>
</evidence>
<organism evidence="1 2">
    <name type="scientific">Halosquirtibacter laminarini</name>
    <dbReference type="NCBI Taxonomy" id="3374600"/>
    <lineage>
        <taxon>Bacteria</taxon>
        <taxon>Pseudomonadati</taxon>
        <taxon>Bacteroidota</taxon>
        <taxon>Bacteroidia</taxon>
        <taxon>Marinilabiliales</taxon>
        <taxon>Prolixibacteraceae</taxon>
        <taxon>Halosquirtibacter</taxon>
    </lineage>
</organism>
<evidence type="ECO:0000313" key="1">
    <source>
        <dbReference type="EMBL" id="QZE15408.1"/>
    </source>
</evidence>
<dbReference type="EMBL" id="CP081303">
    <property type="protein sequence ID" value="QZE15408.1"/>
    <property type="molecule type" value="Genomic_DNA"/>
</dbReference>
<sequence length="272" mass="31911">MKKNFIALSVALFCVLLIGCKQNAPECPLDHGTWEFVPHLSDEFNGDQINRTKWYDFNPGWKGRKPGFFSPDNVRLENGELILTSQTETLEGLPEGYHTFTTAAVQSKNRVLYGYYEIRCKPMKSRCSSAFWFYAVDGDLWTEIDVFEICGMHPQKDYDKKYFATTHILKSPETGDKLTSDHVEWHSPTPLADDYLISGFEWRKDSLIWYVNGQVIRKRENTKWHQPLTINFDSETMPNWFGMPNPSDDKGEYKIDYIRVWRDPNVKMRYQF</sequence>
<name>A0AC61NI68_9BACT</name>
<reference evidence="1" key="1">
    <citation type="submission" date="2021-08" db="EMBL/GenBank/DDBJ databases">
        <title>Novel anaerobic bacterium isolated from sea squirt in East Sea, Republic of Korea.</title>
        <authorList>
            <person name="Nguyen T.H."/>
            <person name="Li Z."/>
            <person name="Lee Y.-J."/>
            <person name="Ko J."/>
            <person name="Kim S.-G."/>
        </authorList>
    </citation>
    <scope>NUCLEOTIDE SEQUENCE</scope>
    <source>
        <strain evidence="1">KCTC 25031</strain>
    </source>
</reference>
<dbReference type="Proteomes" id="UP000826212">
    <property type="component" value="Chromosome"/>
</dbReference>
<accession>A0AC61NI68</accession>
<gene>
    <name evidence="1" type="ORF">K4L44_06140</name>
</gene>
<protein>
    <submittedName>
        <fullName evidence="1">Family 16 glycosylhydrolase</fullName>
    </submittedName>
</protein>
<proteinExistence type="predicted"/>
<keyword evidence="2" id="KW-1185">Reference proteome</keyword>